<comment type="caution">
    <text evidence="2">The sequence shown here is derived from an EMBL/GenBank/DDBJ whole genome shotgun (WGS) entry which is preliminary data.</text>
</comment>
<dbReference type="Pfam" id="PF13460">
    <property type="entry name" value="NAD_binding_10"/>
    <property type="match status" value="1"/>
</dbReference>
<dbReference type="PATRIC" id="fig|1423722.3.peg.977"/>
<gene>
    <name evidence="2" type="ORF">FC62_GL000960</name>
</gene>
<dbReference type="InterPro" id="IPR036291">
    <property type="entry name" value="NAD(P)-bd_dom_sf"/>
</dbReference>
<accession>A0A0R1GVB6</accession>
<reference evidence="2 3" key="1">
    <citation type="journal article" date="2015" name="Genome Announc.">
        <title>Expanding the biotechnology potential of lactobacilli through comparative genomics of 213 strains and associated genera.</title>
        <authorList>
            <person name="Sun Z."/>
            <person name="Harris H.M."/>
            <person name="McCann A."/>
            <person name="Guo C."/>
            <person name="Argimon S."/>
            <person name="Zhang W."/>
            <person name="Yang X."/>
            <person name="Jeffery I.B."/>
            <person name="Cooney J.C."/>
            <person name="Kagawa T.F."/>
            <person name="Liu W."/>
            <person name="Song Y."/>
            <person name="Salvetti E."/>
            <person name="Wrobel A."/>
            <person name="Rasinkangas P."/>
            <person name="Parkhill J."/>
            <person name="Rea M.C."/>
            <person name="O'Sullivan O."/>
            <person name="Ritari J."/>
            <person name="Douillard F.P."/>
            <person name="Paul Ross R."/>
            <person name="Yang R."/>
            <person name="Briner A.E."/>
            <person name="Felis G.E."/>
            <person name="de Vos W.M."/>
            <person name="Barrangou R."/>
            <person name="Klaenhammer T.R."/>
            <person name="Caufield P.W."/>
            <person name="Cui Y."/>
            <person name="Zhang H."/>
            <person name="O'Toole P.W."/>
        </authorList>
    </citation>
    <scope>NUCLEOTIDE SEQUENCE [LARGE SCALE GENOMIC DNA]</scope>
    <source>
        <strain evidence="2 3">DSM 20534</strain>
    </source>
</reference>
<evidence type="ECO:0000313" key="3">
    <source>
        <dbReference type="Proteomes" id="UP000050909"/>
    </source>
</evidence>
<dbReference type="InterPro" id="IPR016040">
    <property type="entry name" value="NAD(P)-bd_dom"/>
</dbReference>
<protein>
    <recommendedName>
        <fullName evidence="1">NAD(P)-binding domain-containing protein</fullName>
    </recommendedName>
</protein>
<dbReference type="InterPro" id="IPR051606">
    <property type="entry name" value="Polyketide_Oxido-like"/>
</dbReference>
<dbReference type="AlphaFoldDB" id="A0A0R1GVB6"/>
<dbReference type="Proteomes" id="UP000050909">
    <property type="component" value="Unassembled WGS sequence"/>
</dbReference>
<dbReference type="EMBL" id="AZCV01000002">
    <property type="protein sequence ID" value="KRK38182.1"/>
    <property type="molecule type" value="Genomic_DNA"/>
</dbReference>
<dbReference type="SUPFAM" id="SSF51735">
    <property type="entry name" value="NAD(P)-binding Rossmann-fold domains"/>
    <property type="match status" value="1"/>
</dbReference>
<evidence type="ECO:0000313" key="2">
    <source>
        <dbReference type="EMBL" id="KRK38182.1"/>
    </source>
</evidence>
<dbReference type="PANTHER" id="PTHR43355">
    <property type="entry name" value="FLAVIN REDUCTASE (NADPH)"/>
    <property type="match status" value="1"/>
</dbReference>
<organism evidence="2 3">
    <name type="scientific">Amylolactobacillus amylotrophicus DSM 20534</name>
    <dbReference type="NCBI Taxonomy" id="1423722"/>
    <lineage>
        <taxon>Bacteria</taxon>
        <taxon>Bacillati</taxon>
        <taxon>Bacillota</taxon>
        <taxon>Bacilli</taxon>
        <taxon>Lactobacillales</taxon>
        <taxon>Lactobacillaceae</taxon>
        <taxon>Amylolactobacillus</taxon>
    </lineage>
</organism>
<dbReference type="RefSeq" id="WP_054746403.1">
    <property type="nucleotide sequence ID" value="NZ_AZCV01000002.1"/>
</dbReference>
<sequence length="210" mass="23215">MKIAIIGATGHVGSLVAAEALDRRHEVTAIVRHPENLQYDIHFIKKDLYDLKTADLINFDVVVDAFSAPRGAEEQHKTSIEHLISILRGTDLRLYIVGGAGTLYTDESKQTKLYQMPGFPKVVFPTSKNMDDGLNALKKTTNLSWTYISPSANFIHSTDKSHGYIAGAEVLLNSPSSGQSEITMAEYAVAMLDEIENPKHLNQRFTVVSK</sequence>
<evidence type="ECO:0000259" key="1">
    <source>
        <dbReference type="Pfam" id="PF13460"/>
    </source>
</evidence>
<dbReference type="PANTHER" id="PTHR43355:SF2">
    <property type="entry name" value="FLAVIN REDUCTASE (NADPH)"/>
    <property type="match status" value="1"/>
</dbReference>
<name>A0A0R1GVB6_9LACO</name>
<feature type="domain" description="NAD(P)-binding" evidence="1">
    <location>
        <begin position="7"/>
        <end position="193"/>
    </location>
</feature>
<keyword evidence="3" id="KW-1185">Reference proteome</keyword>
<dbReference type="Gene3D" id="3.40.50.720">
    <property type="entry name" value="NAD(P)-binding Rossmann-like Domain"/>
    <property type="match status" value="1"/>
</dbReference>
<dbReference type="GO" id="GO:0016646">
    <property type="term" value="F:oxidoreductase activity, acting on the CH-NH group of donors, NAD or NADP as acceptor"/>
    <property type="evidence" value="ECO:0007669"/>
    <property type="project" value="TreeGrafter"/>
</dbReference>
<proteinExistence type="predicted"/>